<keyword evidence="3 6" id="KW-0812">Transmembrane</keyword>
<dbReference type="AlphaFoldDB" id="A0A1E4SM51"/>
<feature type="transmembrane region" description="Helical" evidence="6">
    <location>
        <begin position="82"/>
        <end position="100"/>
    </location>
</feature>
<dbReference type="PANTHER" id="PTHR21355:SF0">
    <property type="entry name" value="G-PROTEIN COUPLED RECEPTOR-ASSOCIATED PROTEIN LMBRD2"/>
    <property type="match status" value="1"/>
</dbReference>
<evidence type="ECO:0000256" key="6">
    <source>
        <dbReference type="SAM" id="Phobius"/>
    </source>
</evidence>
<dbReference type="GO" id="GO:0016020">
    <property type="term" value="C:membrane"/>
    <property type="evidence" value="ECO:0007669"/>
    <property type="project" value="UniProtKB-SubCell"/>
</dbReference>
<evidence type="ECO:0000313" key="7">
    <source>
        <dbReference type="EMBL" id="ODV80568.1"/>
    </source>
</evidence>
<evidence type="ECO:0000313" key="8">
    <source>
        <dbReference type="Proteomes" id="UP000094285"/>
    </source>
</evidence>
<evidence type="ECO:0008006" key="9">
    <source>
        <dbReference type="Google" id="ProtNLM"/>
    </source>
</evidence>
<comment type="subcellular location">
    <subcellularLocation>
        <location evidence="1">Membrane</location>
        <topology evidence="1">Multi-pass membrane protein</topology>
    </subcellularLocation>
</comment>
<comment type="similarity">
    <text evidence="2">Belongs to the LIMR family.</text>
</comment>
<evidence type="ECO:0000256" key="1">
    <source>
        <dbReference type="ARBA" id="ARBA00004141"/>
    </source>
</evidence>
<dbReference type="PANTHER" id="PTHR21355">
    <property type="entry name" value="G-PROTEIN COUPLED RECEPTOR-ASSOCIATED PROTEIN LMBRD2"/>
    <property type="match status" value="1"/>
</dbReference>
<dbReference type="OrthoDB" id="203099at2759"/>
<keyword evidence="8" id="KW-1185">Reference proteome</keyword>
<feature type="transmembrane region" description="Helical" evidence="6">
    <location>
        <begin position="150"/>
        <end position="168"/>
    </location>
</feature>
<reference evidence="8" key="1">
    <citation type="submission" date="2016-05" db="EMBL/GenBank/DDBJ databases">
        <title>Comparative genomics of biotechnologically important yeasts.</title>
        <authorList>
            <consortium name="DOE Joint Genome Institute"/>
            <person name="Riley R."/>
            <person name="Haridas S."/>
            <person name="Wolfe K.H."/>
            <person name="Lopes M.R."/>
            <person name="Hittinger C.T."/>
            <person name="Goker M."/>
            <person name="Salamov A."/>
            <person name="Wisecaver J."/>
            <person name="Long T.M."/>
            <person name="Aerts A.L."/>
            <person name="Barry K."/>
            <person name="Choi C."/>
            <person name="Clum A."/>
            <person name="Coughlan A.Y."/>
            <person name="Deshpande S."/>
            <person name="Douglass A.P."/>
            <person name="Hanson S.J."/>
            <person name="Klenk H.-P."/>
            <person name="Labutti K."/>
            <person name="Lapidus A."/>
            <person name="Lindquist E."/>
            <person name="Lipzen A."/>
            <person name="Meier-Kolthoff J.P."/>
            <person name="Ohm R.A."/>
            <person name="Otillar R.P."/>
            <person name="Pangilinan J."/>
            <person name="Peng Y."/>
            <person name="Rokas A."/>
            <person name="Rosa C.A."/>
            <person name="Scheuner C."/>
            <person name="Sibirny A.A."/>
            <person name="Slot J.C."/>
            <person name="Stielow J.B."/>
            <person name="Sun H."/>
            <person name="Kurtzman C.P."/>
            <person name="Blackwell M."/>
            <person name="Grigoriev I.V."/>
            <person name="Jeffries T.W."/>
        </authorList>
    </citation>
    <scope>NUCLEOTIDE SEQUENCE [LARGE SCALE GENOMIC DNA]</scope>
    <source>
        <strain evidence="8">NRRL Y-17324</strain>
    </source>
</reference>
<feature type="transmembrane region" description="Helical" evidence="6">
    <location>
        <begin position="6"/>
        <end position="26"/>
    </location>
</feature>
<dbReference type="Proteomes" id="UP000094285">
    <property type="component" value="Unassembled WGS sequence"/>
</dbReference>
<keyword evidence="5 6" id="KW-0472">Membrane</keyword>
<feature type="transmembrane region" description="Helical" evidence="6">
    <location>
        <begin position="33"/>
        <end position="53"/>
    </location>
</feature>
<feature type="transmembrane region" description="Helical" evidence="6">
    <location>
        <begin position="484"/>
        <end position="501"/>
    </location>
</feature>
<proteinExistence type="inferred from homology"/>
<evidence type="ECO:0000256" key="3">
    <source>
        <dbReference type="ARBA" id="ARBA00022692"/>
    </source>
</evidence>
<gene>
    <name evidence="7" type="ORF">CANTADRAFT_61307</name>
</gene>
<dbReference type="EMBL" id="KV453910">
    <property type="protein sequence ID" value="ODV80568.1"/>
    <property type="molecule type" value="Genomic_DNA"/>
</dbReference>
<keyword evidence="4 6" id="KW-1133">Transmembrane helix</keyword>
<name>A0A1E4SM51_9ASCO</name>
<evidence type="ECO:0000256" key="4">
    <source>
        <dbReference type="ARBA" id="ARBA00022989"/>
    </source>
</evidence>
<dbReference type="RefSeq" id="XP_020065690.1">
    <property type="nucleotide sequence ID" value="XM_020210828.1"/>
</dbReference>
<evidence type="ECO:0000256" key="2">
    <source>
        <dbReference type="ARBA" id="ARBA00010487"/>
    </source>
</evidence>
<protein>
    <recommendedName>
        <fullName evidence="9">LMBR1-domain-containing protein</fullName>
    </recommendedName>
</protein>
<dbReference type="InterPro" id="IPR051584">
    <property type="entry name" value="GPCR-associated_LMBR1"/>
</dbReference>
<feature type="transmembrane region" description="Helical" evidence="6">
    <location>
        <begin position="393"/>
        <end position="414"/>
    </location>
</feature>
<feature type="transmembrane region" description="Helical" evidence="6">
    <location>
        <begin position="121"/>
        <end position="138"/>
    </location>
</feature>
<organism evidence="7 8">
    <name type="scientific">Suhomyces tanzawaensis NRRL Y-17324</name>
    <dbReference type="NCBI Taxonomy" id="984487"/>
    <lineage>
        <taxon>Eukaryota</taxon>
        <taxon>Fungi</taxon>
        <taxon>Dikarya</taxon>
        <taxon>Ascomycota</taxon>
        <taxon>Saccharomycotina</taxon>
        <taxon>Pichiomycetes</taxon>
        <taxon>Debaryomycetaceae</taxon>
        <taxon>Suhomyces</taxon>
    </lineage>
</organism>
<dbReference type="Pfam" id="PF04791">
    <property type="entry name" value="LMBR1"/>
    <property type="match status" value="1"/>
</dbReference>
<feature type="transmembrane region" description="Helical" evidence="6">
    <location>
        <begin position="352"/>
        <end position="372"/>
    </location>
</feature>
<dbReference type="InterPro" id="IPR006876">
    <property type="entry name" value="LMBR1-like_membr_prot"/>
</dbReference>
<dbReference type="GeneID" id="30984964"/>
<evidence type="ECO:0000256" key="5">
    <source>
        <dbReference type="ARBA" id="ARBA00023136"/>
    </source>
</evidence>
<accession>A0A1E4SM51</accession>
<sequence>MWIPLTLAYLFSLVISLLFTQFHINLFKYPPYLLLPLTLAVFIPISIIFLLPIDYISHNATDTTTWFDVPANVILFLWKSNYWVTFLLTWLILPVLQEYYRSGYFKSSSKLKDAFKKNLKFQLAILAVSLMCLVYLILEVGLTFGHLKLMIIALSHIYALILALWLMAHGMVNIPRVKWVEGNIVNHLNSLYMKVPKLVDSLEDVRIDFKEDVLKVIVLTKNFTTGSSQDLQYRDWILQLYNKIPGEMRESMERQYLHDDSNTISRDQLNEHYMTKLTLLFNLNLYKFVAYESEFETLLVKVTRLEDILNARTNPTLEERNQLRFRLNNYRVLLLPKLNFIYYYYMRPIGSRIASVILFIGSFIIIESEFFHSTKLSLMNVIVFTMGIHKYKILQLIISSVSFSYMLFASLNSLTHLKIFNMYHLVPFQSDPVSASFYTTYIARLTIPLSYNFITLFISRDSIFEEWYGQSIHLTGLFNLLNNWLPRFVLIPVVLTTFNVYDRVKKRLGLTSDFYGSWASFDDDDQEEDVENLQNKRKDLVIVEAKRIINREMTKRQQTGRVDSDLRPFNLANAANEQYNNNRRAFNESLAANTRIDAPYYDDVNNIQNEVESASVFGRIGGAWDSIKNSVTGRFSSNYRDEVEVESINDFNYDDDANENLVL</sequence>